<accession>A0ABS5PDI7</accession>
<evidence type="ECO:0000259" key="1">
    <source>
        <dbReference type="Pfam" id="PF00535"/>
    </source>
</evidence>
<evidence type="ECO:0000313" key="3">
    <source>
        <dbReference type="Proteomes" id="UP000722625"/>
    </source>
</evidence>
<reference evidence="2 3" key="1">
    <citation type="journal article" date="2018" name="Int. J. Syst. Evol. Microbiol.">
        <title>Flavobacterium chryseum sp. nov. and Flavobacterium psychroterrae sp. nov., novel environmental bacteria isolated from Antarctica.</title>
        <authorList>
            <person name="Kralova S."/>
            <person name="Svec P."/>
            <person name="Busse H.J."/>
            <person name="Stankova E."/>
            <person name="Vaczi P."/>
            <person name="Sedlacek I."/>
        </authorList>
    </citation>
    <scope>NUCLEOTIDE SEQUENCE [LARGE SCALE GENOMIC DNA]</scope>
    <source>
        <strain evidence="2 3">CCM 8827</strain>
    </source>
</reference>
<dbReference type="PANTHER" id="PTHR22916:SF3">
    <property type="entry name" value="UDP-GLCNAC:BETAGAL BETA-1,3-N-ACETYLGLUCOSAMINYLTRANSFERASE-LIKE PROTEIN 1"/>
    <property type="match status" value="1"/>
</dbReference>
<sequence>MNNDILLSLCIPTYNRAEVLDNTLKSLFSNPDFDADLIEVIVSDNCSTDNTMEVVGKYPLVKYYRNEVNVRDVNFSIALSYATGAYVRLFNDTLSFKKNCLQTIINKIAEHLQDKKNIFFYSNMFLNSNCVREVSSKEAYIAQASFGSTWIANFGVWREDFVKIENKERYAHLQFTQVDWTYQIVNNKKPTVIYFEDLFDVAIPNKKGGYNVFDIFVNKYLFIIKQEKLSFFNYELEKYRLCRYFVYPWFVTLTIAKKENFDFEIKGVFKIIFKKYWYEPYFYPMLLLFFFRKLIK</sequence>
<dbReference type="EMBL" id="JAGYVZ010000011">
    <property type="protein sequence ID" value="MBS7231925.1"/>
    <property type="molecule type" value="Genomic_DNA"/>
</dbReference>
<proteinExistence type="predicted"/>
<dbReference type="PANTHER" id="PTHR22916">
    <property type="entry name" value="GLYCOSYLTRANSFERASE"/>
    <property type="match status" value="1"/>
</dbReference>
<name>A0ABS5PDI7_9FLAO</name>
<gene>
    <name evidence="2" type="ORF">KHA90_12915</name>
</gene>
<organism evidence="2 3">
    <name type="scientific">Flavobacterium psychroterrae</name>
    <dbReference type="NCBI Taxonomy" id="2133767"/>
    <lineage>
        <taxon>Bacteria</taxon>
        <taxon>Pseudomonadati</taxon>
        <taxon>Bacteroidota</taxon>
        <taxon>Flavobacteriia</taxon>
        <taxon>Flavobacteriales</taxon>
        <taxon>Flavobacteriaceae</taxon>
        <taxon>Flavobacterium</taxon>
    </lineage>
</organism>
<dbReference type="InterPro" id="IPR029044">
    <property type="entry name" value="Nucleotide-diphossugar_trans"/>
</dbReference>
<dbReference type="Proteomes" id="UP000722625">
    <property type="component" value="Unassembled WGS sequence"/>
</dbReference>
<evidence type="ECO:0000313" key="2">
    <source>
        <dbReference type="EMBL" id="MBS7231925.1"/>
    </source>
</evidence>
<dbReference type="InterPro" id="IPR001173">
    <property type="entry name" value="Glyco_trans_2-like"/>
</dbReference>
<dbReference type="Gene3D" id="3.90.550.10">
    <property type="entry name" value="Spore Coat Polysaccharide Biosynthesis Protein SpsA, Chain A"/>
    <property type="match status" value="1"/>
</dbReference>
<protein>
    <submittedName>
        <fullName evidence="2">Glycosyltransferase family 2 protein</fullName>
    </submittedName>
</protein>
<dbReference type="RefSeq" id="WP_213300570.1">
    <property type="nucleotide sequence ID" value="NZ_JAGYVZ010000011.1"/>
</dbReference>
<comment type="caution">
    <text evidence="2">The sequence shown here is derived from an EMBL/GenBank/DDBJ whole genome shotgun (WGS) entry which is preliminary data.</text>
</comment>
<dbReference type="Pfam" id="PF00535">
    <property type="entry name" value="Glycos_transf_2"/>
    <property type="match status" value="1"/>
</dbReference>
<dbReference type="SUPFAM" id="SSF53448">
    <property type="entry name" value="Nucleotide-diphospho-sugar transferases"/>
    <property type="match status" value="1"/>
</dbReference>
<feature type="domain" description="Glycosyltransferase 2-like" evidence="1">
    <location>
        <begin position="8"/>
        <end position="111"/>
    </location>
</feature>
<keyword evidence="3" id="KW-1185">Reference proteome</keyword>